<evidence type="ECO:0000313" key="3">
    <source>
        <dbReference type="Proteomes" id="UP000256877"/>
    </source>
</evidence>
<dbReference type="Proteomes" id="UP000257123">
    <property type="component" value="Unassembled WGS sequence"/>
</dbReference>
<comment type="caution">
    <text evidence="1">The sequence shown here is derived from an EMBL/GenBank/DDBJ whole genome shotgun (WGS) entry which is preliminary data.</text>
</comment>
<dbReference type="OrthoDB" id="28704at2157"/>
<dbReference type="Proteomes" id="UP000256877">
    <property type="component" value="Unassembled WGS sequence"/>
</dbReference>
<organism evidence="1 4">
    <name type="scientific">Pyrobaculum aerophilum</name>
    <dbReference type="NCBI Taxonomy" id="13773"/>
    <lineage>
        <taxon>Archaea</taxon>
        <taxon>Thermoproteota</taxon>
        <taxon>Thermoprotei</taxon>
        <taxon>Thermoproteales</taxon>
        <taxon>Thermoproteaceae</taxon>
        <taxon>Pyrobaculum</taxon>
    </lineage>
</organism>
<dbReference type="AlphaFoldDB" id="A0A371QUX5"/>
<dbReference type="RefSeq" id="WP_116421921.1">
    <property type="nucleotide sequence ID" value="NZ_JAOAJA010000065.1"/>
</dbReference>
<sequence>MEYEEVLEKFCLCDVVAYIRAKNDVVEFPPQYAGLPLSEAVKNFKGVTIRTEKDGKTYVFVVKHSAYLKKVLLQPTAGARILSPSSPPL</sequence>
<gene>
    <name evidence="1" type="ORF">CGL51_12245</name>
    <name evidence="2" type="ORF">CGL52_06375</name>
</gene>
<dbReference type="EMBL" id="NMUF01000014">
    <property type="protein sequence ID" value="RFA98678.1"/>
    <property type="molecule type" value="Genomic_DNA"/>
</dbReference>
<reference evidence="3 4" key="1">
    <citation type="submission" date="2017-07" db="EMBL/GenBank/DDBJ databases">
        <title>Draft genome sequence of aerobic hyperthermophilic archaea, Pyrobaculum aerophilum YKB31 and YKB32.</title>
        <authorList>
            <person name="Mochizuki T."/>
            <person name="Berliner A.J."/>
            <person name="Yoshida-Takashima Y."/>
            <person name="Takaki Y."/>
            <person name="Nunoura T."/>
            <person name="Takai K."/>
        </authorList>
    </citation>
    <scope>NUCLEOTIDE SEQUENCE [LARGE SCALE GENOMIC DNA]</scope>
    <source>
        <strain evidence="1 4">YKB31</strain>
        <strain evidence="2 3">YKB32</strain>
    </source>
</reference>
<evidence type="ECO:0000313" key="4">
    <source>
        <dbReference type="Proteomes" id="UP000257123"/>
    </source>
</evidence>
<name>A0A371QUX5_9CREN</name>
<proteinExistence type="predicted"/>
<evidence type="ECO:0000313" key="1">
    <source>
        <dbReference type="EMBL" id="RFA93817.1"/>
    </source>
</evidence>
<accession>A0A371QUX5</accession>
<dbReference type="EMBL" id="NMUE01000055">
    <property type="protein sequence ID" value="RFA93817.1"/>
    <property type="molecule type" value="Genomic_DNA"/>
</dbReference>
<evidence type="ECO:0000313" key="2">
    <source>
        <dbReference type="EMBL" id="RFA98678.1"/>
    </source>
</evidence>
<protein>
    <submittedName>
        <fullName evidence="1">Uncharacterized protein</fullName>
    </submittedName>
</protein>